<dbReference type="GO" id="GO:1990742">
    <property type="term" value="C:microvesicle"/>
    <property type="evidence" value="ECO:0007669"/>
    <property type="project" value="UniProtKB-ARBA"/>
</dbReference>
<evidence type="ECO:0000256" key="8">
    <source>
        <dbReference type="HAMAP-Rule" id="MF_00253"/>
    </source>
</evidence>
<feature type="domain" description="Aminoacyl-transfer RNA synthetases class-II family profile" evidence="9">
    <location>
        <begin position="7"/>
        <end position="355"/>
    </location>
</feature>
<dbReference type="SUPFAM" id="SSF55681">
    <property type="entry name" value="Class II aaRS and biotin synthetases"/>
    <property type="match status" value="1"/>
</dbReference>
<comment type="function">
    <text evidence="8">Catalyzes the attachment of glycine to tRNA(Gly).</text>
</comment>
<feature type="binding site" evidence="8">
    <location>
        <position position="154"/>
    </location>
    <ligand>
        <name>substrate</name>
    </ligand>
</feature>
<feature type="binding site" evidence="8">
    <location>
        <begin position="201"/>
        <end position="205"/>
    </location>
    <ligand>
        <name>substrate</name>
    </ligand>
</feature>
<dbReference type="HAMAP" id="MF_00253_B">
    <property type="entry name" value="Gly_tRNA_synth_B"/>
    <property type="match status" value="1"/>
</dbReference>
<dbReference type="Gene3D" id="3.30.930.10">
    <property type="entry name" value="Bira Bifunctional Protein, Domain 2"/>
    <property type="match status" value="1"/>
</dbReference>
<evidence type="ECO:0000313" key="11">
    <source>
        <dbReference type="Proteomes" id="UP000178606"/>
    </source>
</evidence>
<evidence type="ECO:0000259" key="9">
    <source>
        <dbReference type="PROSITE" id="PS50862"/>
    </source>
</evidence>
<dbReference type="Gene3D" id="3.40.50.800">
    <property type="entry name" value="Anticodon-binding domain"/>
    <property type="match status" value="1"/>
</dbReference>
<dbReference type="FunFam" id="3.40.50.800:FF:000002">
    <property type="entry name" value="Glycine--tRNA ligase"/>
    <property type="match status" value="1"/>
</dbReference>
<dbReference type="CDD" id="cd00774">
    <property type="entry name" value="GlyRS-like_core"/>
    <property type="match status" value="1"/>
</dbReference>
<dbReference type="InterPro" id="IPR033731">
    <property type="entry name" value="GlyRS-like_core"/>
</dbReference>
<dbReference type="InterPro" id="IPR036621">
    <property type="entry name" value="Anticodon-bd_dom_sf"/>
</dbReference>
<evidence type="ECO:0000256" key="4">
    <source>
        <dbReference type="ARBA" id="ARBA00022741"/>
    </source>
</evidence>
<dbReference type="InterPro" id="IPR002314">
    <property type="entry name" value="aa-tRNA-synt_IIb"/>
</dbReference>
<dbReference type="GO" id="GO:0004081">
    <property type="term" value="F:bis(5'-nucleosyl)-tetraphosphatase (asymmetrical) activity"/>
    <property type="evidence" value="ECO:0007669"/>
    <property type="project" value="UniProtKB-ARBA"/>
</dbReference>
<comment type="caution">
    <text evidence="8">Lacks conserved residue(s) required for the propagation of feature annotation.</text>
</comment>
<protein>
    <recommendedName>
        <fullName evidence="8">Glycine--tRNA ligase</fullName>
        <ecNumber evidence="8">6.1.1.14</ecNumber>
    </recommendedName>
    <alternativeName>
        <fullName evidence="8">Glycyl-tRNA synthetase</fullName>
        <shortName evidence="8">GlyRS</shortName>
    </alternativeName>
</protein>
<evidence type="ECO:0000256" key="6">
    <source>
        <dbReference type="ARBA" id="ARBA00022917"/>
    </source>
</evidence>
<comment type="caution">
    <text evidence="10">The sequence shown here is derived from an EMBL/GenBank/DDBJ whole genome shotgun (WGS) entry which is preliminary data.</text>
</comment>
<dbReference type="GO" id="GO:0005524">
    <property type="term" value="F:ATP binding"/>
    <property type="evidence" value="ECO:0007669"/>
    <property type="project" value="UniProtKB-UniRule"/>
</dbReference>
<dbReference type="InterPro" id="IPR002315">
    <property type="entry name" value="tRNA-synt_gly"/>
</dbReference>
<dbReference type="NCBIfam" id="NF003211">
    <property type="entry name" value="PRK04173.1"/>
    <property type="match status" value="1"/>
</dbReference>
<dbReference type="NCBIfam" id="TIGR00389">
    <property type="entry name" value="glyS_dimeric"/>
    <property type="match status" value="1"/>
</dbReference>
<dbReference type="EC" id="6.1.1.14" evidence="8"/>
<dbReference type="InterPro" id="IPR022961">
    <property type="entry name" value="Gly_tRNA_ligase_bac"/>
</dbReference>
<evidence type="ECO:0000256" key="7">
    <source>
        <dbReference type="ARBA" id="ARBA00023146"/>
    </source>
</evidence>
<dbReference type="EMBL" id="MFKF01000132">
    <property type="protein sequence ID" value="OGG52826.1"/>
    <property type="molecule type" value="Genomic_DNA"/>
</dbReference>
<dbReference type="CDD" id="cd00858">
    <property type="entry name" value="GlyRS_anticodon"/>
    <property type="match status" value="1"/>
</dbReference>
<evidence type="ECO:0000313" key="10">
    <source>
        <dbReference type="EMBL" id="OGG52826.1"/>
    </source>
</evidence>
<keyword evidence="3 8" id="KW-0436">Ligase</keyword>
<keyword evidence="7 8" id="KW-0030">Aminoacyl-tRNA synthetase</keyword>
<dbReference type="SUPFAM" id="SSF52954">
    <property type="entry name" value="Class II aaRS ABD-related"/>
    <property type="match status" value="1"/>
</dbReference>
<keyword evidence="6 8" id="KW-0648">Protein biosynthesis</keyword>
<dbReference type="InterPro" id="IPR045864">
    <property type="entry name" value="aa-tRNA-synth_II/BPL/LPL"/>
</dbReference>
<dbReference type="Proteomes" id="UP000178606">
    <property type="component" value="Unassembled WGS sequence"/>
</dbReference>
<evidence type="ECO:0000256" key="3">
    <source>
        <dbReference type="ARBA" id="ARBA00022598"/>
    </source>
</evidence>
<comment type="subcellular location">
    <subcellularLocation>
        <location evidence="8">Cytoplasm</location>
    </subcellularLocation>
</comment>
<feature type="binding site" evidence="8">
    <location>
        <begin position="310"/>
        <end position="314"/>
    </location>
    <ligand>
        <name>substrate</name>
    </ligand>
</feature>
<dbReference type="PANTHER" id="PTHR10745">
    <property type="entry name" value="GLYCYL-TRNA SYNTHETASE/DNA POLYMERASE SUBUNIT GAMMA-2"/>
    <property type="match status" value="1"/>
</dbReference>
<accession>A0A1F6CUI2</accession>
<sequence length="448" mass="52703">MAQQKTDVMEKLVSLCKRRGFVFQSSEVYGGLNGCWDFGPLGVELLRNFKEAWWQAMTSREDVEGIDASILMHPRTWEASGHVEHFTDPMVDCRECKARFRADQIEDMPCPKHTNRPAVRCQANFTEARQFNLMFKTFVGPVEDEGSVVYLRPETCQGIYVNFLNVQASARQKVPFGIAQIGKAFRNEINTKNFLYRVREFEQMEMQFFVKPGTDEEWFEYWRQERMEWYLDLGMTPEKVRFHHQVPEERAHYAKEAYDIYYEFPFGWSEIEGVHNRTDYDLSRHQQYSGKNLTYFDDRSQERYTPYVIETSVGVGRPLMAFLVDAYREEEVRGEKRTVLRFHPRLAPIKAAVFPLVNRDNMPEVAQRVVADLRPYLRVFYDDGGAVGRRYRRMDEVGTPYCVTVDSQTLQDETVTVRDRDSMEQVRVSIAGLRAHLEERIRTWKRPG</sequence>
<reference evidence="10 11" key="1">
    <citation type="journal article" date="2016" name="Nat. Commun.">
        <title>Thousands of microbial genomes shed light on interconnected biogeochemical processes in an aquifer system.</title>
        <authorList>
            <person name="Anantharaman K."/>
            <person name="Brown C.T."/>
            <person name="Hug L.A."/>
            <person name="Sharon I."/>
            <person name="Castelle C.J."/>
            <person name="Probst A.J."/>
            <person name="Thomas B.C."/>
            <person name="Singh A."/>
            <person name="Wilkins M.J."/>
            <person name="Karaoz U."/>
            <person name="Brodie E.L."/>
            <person name="Williams K.H."/>
            <person name="Hubbard S.S."/>
            <person name="Banfield J.F."/>
        </authorList>
    </citation>
    <scope>NUCLEOTIDE SEQUENCE [LARGE SCALE GENOMIC DNA]</scope>
    <source>
        <strain evidence="11">RIFCSPLOWO2_12_FULL_64_10</strain>
    </source>
</reference>
<dbReference type="AlphaFoldDB" id="A0A1F6CUI2"/>
<feature type="binding site" evidence="8">
    <location>
        <begin position="314"/>
        <end position="317"/>
    </location>
    <ligand>
        <name>ATP</name>
        <dbReference type="ChEBI" id="CHEBI:30616"/>
    </ligand>
</feature>
<dbReference type="InterPro" id="IPR027031">
    <property type="entry name" value="Gly-tRNA_synthase/POLG2"/>
</dbReference>
<evidence type="ECO:0000256" key="1">
    <source>
        <dbReference type="ARBA" id="ARBA00008226"/>
    </source>
</evidence>
<dbReference type="GO" id="GO:0004820">
    <property type="term" value="F:glycine-tRNA ligase activity"/>
    <property type="evidence" value="ECO:0007669"/>
    <property type="project" value="UniProtKB-UniRule"/>
</dbReference>
<dbReference type="GO" id="GO:0006426">
    <property type="term" value="P:glycyl-tRNA aminoacylation"/>
    <property type="evidence" value="ECO:0007669"/>
    <property type="project" value="UniProtKB-UniRule"/>
</dbReference>
<name>A0A1F6CUI2_HANXR</name>
<evidence type="ECO:0000256" key="5">
    <source>
        <dbReference type="ARBA" id="ARBA00022840"/>
    </source>
</evidence>
<feature type="binding site" evidence="8">
    <location>
        <begin position="186"/>
        <end position="188"/>
    </location>
    <ligand>
        <name>ATP</name>
        <dbReference type="ChEBI" id="CHEBI:30616"/>
    </ligand>
</feature>
<dbReference type="PANTHER" id="PTHR10745:SF8">
    <property type="entry name" value="DNA POLYMERASE SUBUNIT GAMMA-2, MITOCHONDRIAL"/>
    <property type="match status" value="1"/>
</dbReference>
<dbReference type="InterPro" id="IPR004154">
    <property type="entry name" value="Anticodon-bd"/>
</dbReference>
<keyword evidence="4 8" id="KW-0547">Nucleotide-binding</keyword>
<dbReference type="Pfam" id="PF03129">
    <property type="entry name" value="HGTP_anticodon"/>
    <property type="match status" value="1"/>
</dbReference>
<dbReference type="PRINTS" id="PR01043">
    <property type="entry name" value="TRNASYNTHGLY"/>
</dbReference>
<dbReference type="InterPro" id="IPR006195">
    <property type="entry name" value="aa-tRNA-synth_II"/>
</dbReference>
<dbReference type="Pfam" id="PF00587">
    <property type="entry name" value="tRNA-synt_2b"/>
    <property type="match status" value="1"/>
</dbReference>
<dbReference type="GO" id="GO:0015966">
    <property type="term" value="P:diadenosine tetraphosphate biosynthetic process"/>
    <property type="evidence" value="ECO:0007669"/>
    <property type="project" value="UniProtKB-ARBA"/>
</dbReference>
<keyword evidence="5 8" id="KW-0067">ATP-binding</keyword>
<dbReference type="PROSITE" id="PS50862">
    <property type="entry name" value="AA_TRNA_LIGASE_II"/>
    <property type="match status" value="1"/>
</dbReference>
<evidence type="ECO:0000256" key="2">
    <source>
        <dbReference type="ARBA" id="ARBA00022490"/>
    </source>
</evidence>
<organism evidence="10 11">
    <name type="scientific">Handelsmanbacteria sp. (strain RIFCSPLOWO2_12_FULL_64_10)</name>
    <dbReference type="NCBI Taxonomy" id="1817868"/>
    <lineage>
        <taxon>Bacteria</taxon>
        <taxon>Candidatus Handelsmaniibacteriota</taxon>
    </lineage>
</organism>
<feature type="binding site" evidence="8">
    <location>
        <begin position="270"/>
        <end position="271"/>
    </location>
    <ligand>
        <name>ATP</name>
        <dbReference type="ChEBI" id="CHEBI:30616"/>
    </ligand>
</feature>
<gene>
    <name evidence="8" type="primary">glyQS</name>
    <name evidence="10" type="ORF">A3F84_14195</name>
</gene>
<proteinExistence type="inferred from homology"/>
<dbReference type="GO" id="GO:0005737">
    <property type="term" value="C:cytoplasm"/>
    <property type="evidence" value="ECO:0007669"/>
    <property type="project" value="UniProtKB-SubCell"/>
</dbReference>
<comment type="similarity">
    <text evidence="1 8">Belongs to the class-II aminoacyl-tRNA synthetase family.</text>
</comment>
<comment type="catalytic activity">
    <reaction evidence="8">
        <text>tRNA(Gly) + glycine + ATP = glycyl-tRNA(Gly) + AMP + diphosphate</text>
        <dbReference type="Rhea" id="RHEA:16013"/>
        <dbReference type="Rhea" id="RHEA-COMP:9664"/>
        <dbReference type="Rhea" id="RHEA-COMP:9683"/>
        <dbReference type="ChEBI" id="CHEBI:30616"/>
        <dbReference type="ChEBI" id="CHEBI:33019"/>
        <dbReference type="ChEBI" id="CHEBI:57305"/>
        <dbReference type="ChEBI" id="CHEBI:78442"/>
        <dbReference type="ChEBI" id="CHEBI:78522"/>
        <dbReference type="ChEBI" id="CHEBI:456215"/>
        <dbReference type="EC" id="6.1.1.14"/>
    </reaction>
</comment>
<feature type="binding site" evidence="8">
    <location>
        <position position="101"/>
    </location>
    <ligand>
        <name>substrate</name>
    </ligand>
</feature>
<dbReference type="GO" id="GO:0070062">
    <property type="term" value="C:extracellular exosome"/>
    <property type="evidence" value="ECO:0007669"/>
    <property type="project" value="UniProtKB-ARBA"/>
</dbReference>
<comment type="subunit">
    <text evidence="8">Homodimer.</text>
</comment>
<keyword evidence="2 8" id="KW-0963">Cytoplasm</keyword>